<keyword evidence="5" id="KW-0862">Zinc</keyword>
<evidence type="ECO:0000313" key="7">
    <source>
        <dbReference type="EMBL" id="ULN40442.1"/>
    </source>
</evidence>
<dbReference type="Gene3D" id="1.10.150.900">
    <property type="match status" value="1"/>
</dbReference>
<evidence type="ECO:0000256" key="4">
    <source>
        <dbReference type="ARBA" id="ARBA00022801"/>
    </source>
</evidence>
<dbReference type="PROSITE" id="PS00759">
    <property type="entry name" value="ARGE_DAPE_CPG2_2"/>
    <property type="match status" value="1"/>
</dbReference>
<evidence type="ECO:0000259" key="6">
    <source>
        <dbReference type="Pfam" id="PF07687"/>
    </source>
</evidence>
<organism evidence="7 8">
    <name type="scientific">Mycolicibacterium crocinum</name>
    <dbReference type="NCBI Taxonomy" id="388459"/>
    <lineage>
        <taxon>Bacteria</taxon>
        <taxon>Bacillati</taxon>
        <taxon>Actinomycetota</taxon>
        <taxon>Actinomycetes</taxon>
        <taxon>Mycobacteriales</taxon>
        <taxon>Mycobacteriaceae</taxon>
        <taxon>Mycolicibacterium</taxon>
    </lineage>
</organism>
<evidence type="ECO:0000256" key="5">
    <source>
        <dbReference type="ARBA" id="ARBA00022833"/>
    </source>
</evidence>
<dbReference type="SUPFAM" id="SSF53187">
    <property type="entry name" value="Zn-dependent exopeptidases"/>
    <property type="match status" value="1"/>
</dbReference>
<dbReference type="Gene3D" id="3.30.70.360">
    <property type="match status" value="1"/>
</dbReference>
<protein>
    <submittedName>
        <fullName evidence="7">M20/M25/M40 family metallo-hydrolase</fullName>
    </submittedName>
</protein>
<dbReference type="SUPFAM" id="SSF55031">
    <property type="entry name" value="Bacterial exopeptidase dimerisation domain"/>
    <property type="match status" value="1"/>
</dbReference>
<dbReference type="Pfam" id="PF01546">
    <property type="entry name" value="Peptidase_M20"/>
    <property type="match status" value="1"/>
</dbReference>
<dbReference type="PIRSF" id="PIRSF036696">
    <property type="entry name" value="ACY-1"/>
    <property type="match status" value="1"/>
</dbReference>
<dbReference type="PROSITE" id="PS00758">
    <property type="entry name" value="ARGE_DAPE_CPG2_1"/>
    <property type="match status" value="1"/>
</dbReference>
<dbReference type="PANTHER" id="PTHR43808">
    <property type="entry name" value="ACETYLORNITHINE DEACETYLASE"/>
    <property type="match status" value="1"/>
</dbReference>
<dbReference type="InterPro" id="IPR050072">
    <property type="entry name" value="Peptidase_M20A"/>
</dbReference>
<evidence type="ECO:0000313" key="8">
    <source>
        <dbReference type="Proteomes" id="UP001055337"/>
    </source>
</evidence>
<dbReference type="PANTHER" id="PTHR43808:SF8">
    <property type="entry name" value="PEPTIDASE M20 DIMERISATION DOMAIN-CONTAINING PROTEIN"/>
    <property type="match status" value="1"/>
</dbReference>
<reference evidence="7" key="1">
    <citation type="submission" date="2022-08" db="EMBL/GenBank/DDBJ databases">
        <title>Whole genome sequencing of non-tuberculosis mycobacteria type-strains.</title>
        <authorList>
            <person name="Igarashi Y."/>
            <person name="Osugi A."/>
            <person name="Mitarai S."/>
        </authorList>
    </citation>
    <scope>NUCLEOTIDE SEQUENCE</scope>
    <source>
        <strain evidence="7">JCM 16369</strain>
    </source>
</reference>
<dbReference type="InterPro" id="IPR002933">
    <property type="entry name" value="Peptidase_M20"/>
</dbReference>
<proteinExistence type="inferred from homology"/>
<comment type="similarity">
    <text evidence="2">Belongs to the peptidase M20A family.</text>
</comment>
<name>A0ABY3TNC3_9MYCO</name>
<dbReference type="Gene3D" id="3.40.630.10">
    <property type="entry name" value="Zn peptidases"/>
    <property type="match status" value="1"/>
</dbReference>
<dbReference type="InterPro" id="IPR001261">
    <property type="entry name" value="ArgE/DapE_CS"/>
</dbReference>
<gene>
    <name evidence="7" type="ORF">MI149_22690</name>
</gene>
<feature type="domain" description="Peptidase M20 dimerisation" evidence="6">
    <location>
        <begin position="194"/>
        <end position="317"/>
    </location>
</feature>
<accession>A0ABY3TNC3</accession>
<comment type="cofactor">
    <cofactor evidence="1">
        <name>Zn(2+)</name>
        <dbReference type="ChEBI" id="CHEBI:29105"/>
    </cofactor>
</comment>
<evidence type="ECO:0000256" key="1">
    <source>
        <dbReference type="ARBA" id="ARBA00001947"/>
    </source>
</evidence>
<sequence length="432" mass="46227">MTFGELSPGVEDVVALTQHLVRIDTSNPGGAEKPAAELVADVLAGIGIGCHWFEPEPGRVSIVGRIAGRDPTLPALLLHAHLDVVPAIDSDWTRDPFGGDLHDGYIWGRGTVDMKGPVAITLAALQRLSRRGQPPRRDVVLAFFADEEAGGALGAGYVTQSSPELFADCAEAIGEVGGFSHTLTTDHRGYFVSTAEKGVWWARLRASGVAGHGSMINPDNSINTLAQALVRLADLTAPAPIRTTATDSLIERLREVLAEPVVDDDLLACLGHFDRMIRAGRHNTINATQVSGGYKTNVVPAEASATIDARFLPGHDCSFQRQLTEIIGPAVALETLYHGPAVEAAMDTPLLGAIAEALRGSDPMATVLPYMSTAFTDAKWLHRLGIQCYGFTPMRLPDDLDFTALFHGANERVPVDSLRFGVDVLSRLLTSY</sequence>
<dbReference type="Pfam" id="PF07687">
    <property type="entry name" value="M20_dimer"/>
    <property type="match status" value="1"/>
</dbReference>
<keyword evidence="4" id="KW-0378">Hydrolase</keyword>
<dbReference type="NCBIfam" id="NF005913">
    <property type="entry name" value="PRK07906.1"/>
    <property type="match status" value="1"/>
</dbReference>
<keyword evidence="3" id="KW-0479">Metal-binding</keyword>
<keyword evidence="8" id="KW-1185">Reference proteome</keyword>
<dbReference type="Proteomes" id="UP001055337">
    <property type="component" value="Chromosome"/>
</dbReference>
<dbReference type="InterPro" id="IPR011650">
    <property type="entry name" value="Peptidase_M20_dimer"/>
</dbReference>
<dbReference type="InterPro" id="IPR036264">
    <property type="entry name" value="Bact_exopeptidase_dim_dom"/>
</dbReference>
<evidence type="ECO:0000256" key="3">
    <source>
        <dbReference type="ARBA" id="ARBA00022723"/>
    </source>
</evidence>
<evidence type="ECO:0000256" key="2">
    <source>
        <dbReference type="ARBA" id="ARBA00006247"/>
    </source>
</evidence>
<dbReference type="EMBL" id="CP092362">
    <property type="protein sequence ID" value="ULN40442.1"/>
    <property type="molecule type" value="Genomic_DNA"/>
</dbReference>
<dbReference type="RefSeq" id="WP_240177235.1">
    <property type="nucleotide sequence ID" value="NZ_CP092362.2"/>
</dbReference>